<gene>
    <name evidence="1" type="ORF">HMPREF0501_00441</name>
</gene>
<proteinExistence type="predicted"/>
<dbReference type="Proteomes" id="UP000003987">
    <property type="component" value="Unassembled WGS sequence"/>
</dbReference>
<protein>
    <submittedName>
        <fullName evidence="1">Uncharacterized protein</fullName>
    </submittedName>
</protein>
<dbReference type="EMBL" id="GG698802">
    <property type="protein sequence ID" value="EEU31036.1"/>
    <property type="molecule type" value="Genomic_DNA"/>
</dbReference>
<reference evidence="1 2" key="1">
    <citation type="submission" date="2009-06" db="EMBL/GenBank/DDBJ databases">
        <title>The Genome Sequence of Lactobacillus coleohominis strain 101-4-CHN.</title>
        <authorList>
            <consortium name="The Broad Institute Genome Sequencing Platform"/>
            <person name="Ward D."/>
            <person name="Young S.K."/>
            <person name="Zeng Q."/>
            <person name="Koehrsen M."/>
            <person name="Alvarado L."/>
            <person name="Berlin A."/>
            <person name="Borenstein D."/>
            <person name="Chen Z."/>
            <person name="Engels R."/>
            <person name="Freedman E."/>
            <person name="Gellesch M."/>
            <person name="Goldberg J."/>
            <person name="Griggs A."/>
            <person name="Gujja S."/>
            <person name="Heiman D."/>
            <person name="Hepburn T."/>
            <person name="Howarth C."/>
            <person name="Jen D."/>
            <person name="Larson L."/>
            <person name="Lewis B."/>
            <person name="Mehta T."/>
            <person name="Park D."/>
            <person name="Pearson M."/>
            <person name="Roberts A."/>
            <person name="Saif S."/>
            <person name="Shea T."/>
            <person name="Shenoy N."/>
            <person name="Sisk P."/>
            <person name="Stolte C."/>
            <person name="Sykes S."/>
            <person name="Walk T."/>
            <person name="White J."/>
            <person name="Yandava C."/>
            <person name="Liu Y."/>
            <person name="Xu Q."/>
            <person name="Lander E."/>
            <person name="Nusbaum C."/>
            <person name="Galagan J."/>
            <person name="Birren B."/>
        </authorList>
    </citation>
    <scope>NUCLEOTIDE SEQUENCE [LARGE SCALE GENOMIC DNA]</scope>
    <source>
        <strain evidence="1 2">101-4-CHN</strain>
    </source>
</reference>
<evidence type="ECO:0000313" key="2">
    <source>
        <dbReference type="Proteomes" id="UP000003987"/>
    </source>
</evidence>
<keyword evidence="2" id="KW-1185">Reference proteome</keyword>
<dbReference type="eggNOG" id="ENOG5030YE5">
    <property type="taxonomic scope" value="Bacteria"/>
</dbReference>
<sequence length="363" mass="40639">MTEEMIRPMTLIDYEDPESHVPVKACSPDNGRTVKIYFTPWGIVWHADDVEVLWNDFLKDKVKSAMSVDWDSIQNKPKFVTPDELEARLNKLSMPTVKWADIEDKPVIPSTDGLVSKSELSGYAKLSQIPKMPDLSGYATTAMLVDYVKRTELPDFTQFAKRSDIPSIANLVNKAELDNYAKKEDLPDFSQFATKADLSSSSGVKQSDLDKVRATAESALSNAKKAQSTADANSSKFDYYVTTETLDSFEGAVSDLLSNKADRNELPSIDTSDLHTTKKPSDYSDGFSYEVKALSDLGIDLTKYDKSVQNGWIGLVKSERVSIFNTVYVTQTVRVLGSYRPSTFIRNGSNDTWYPFELLNTWS</sequence>
<dbReference type="OrthoDB" id="9780552at2"/>
<accession>C7XUS5</accession>
<organism evidence="1 2">
    <name type="scientific">Limosilactobacillus coleohominis 101-4-CHN</name>
    <dbReference type="NCBI Taxonomy" id="575594"/>
    <lineage>
        <taxon>Bacteria</taxon>
        <taxon>Bacillati</taxon>
        <taxon>Bacillota</taxon>
        <taxon>Bacilli</taxon>
        <taxon>Lactobacillales</taxon>
        <taxon>Lactobacillaceae</taxon>
        <taxon>Limosilactobacillus</taxon>
    </lineage>
</organism>
<dbReference type="RefSeq" id="WP_006916221.1">
    <property type="nucleotide sequence ID" value="NZ_GG698802.1"/>
</dbReference>
<dbReference type="AlphaFoldDB" id="C7XUS5"/>
<dbReference type="HOGENOM" id="CLU_762443_0_0_9"/>
<dbReference type="STRING" id="575594.HMPREF0501_00441"/>
<name>C7XUS5_9LACO</name>
<evidence type="ECO:0000313" key="1">
    <source>
        <dbReference type="EMBL" id="EEU31036.1"/>
    </source>
</evidence>